<evidence type="ECO:0000313" key="1">
    <source>
        <dbReference type="EMBL" id="SDW02720.1"/>
    </source>
</evidence>
<gene>
    <name evidence="1" type="ORF">SAMN05443574_10191</name>
</gene>
<dbReference type="RefSeq" id="WP_004518317.1">
    <property type="nucleotide sequence ID" value="NZ_FNOF01000001.1"/>
</dbReference>
<name>A0A1H2Q6T2_HALVA</name>
<organism evidence="1 2">
    <name type="scientific">Haloarcula vallismortis</name>
    <name type="common">Halobacterium vallismortis</name>
    <dbReference type="NCBI Taxonomy" id="28442"/>
    <lineage>
        <taxon>Archaea</taxon>
        <taxon>Methanobacteriati</taxon>
        <taxon>Methanobacteriota</taxon>
        <taxon>Stenosarchaea group</taxon>
        <taxon>Halobacteria</taxon>
        <taxon>Halobacteriales</taxon>
        <taxon>Haloarculaceae</taxon>
        <taxon>Haloarcula</taxon>
    </lineage>
</organism>
<dbReference type="EMBL" id="FNOF01000001">
    <property type="protein sequence ID" value="SDW02720.1"/>
    <property type="molecule type" value="Genomic_DNA"/>
</dbReference>
<dbReference type="Proteomes" id="UP000182573">
    <property type="component" value="Unassembled WGS sequence"/>
</dbReference>
<accession>A0A1H2Q6T2</accession>
<proteinExistence type="predicted"/>
<reference evidence="1 2" key="1">
    <citation type="submission" date="2016-10" db="EMBL/GenBank/DDBJ databases">
        <authorList>
            <person name="de Groot N.N."/>
        </authorList>
    </citation>
    <scope>NUCLEOTIDE SEQUENCE [LARGE SCALE GENOMIC DNA]</scope>
    <source>
        <strain evidence="1 2">DSM 3756</strain>
    </source>
</reference>
<sequence length="45" mass="5139">MSETLYLMQKDSETRIEVDADGYDRIMENGNVVGHHMSNPIVKLT</sequence>
<evidence type="ECO:0000313" key="2">
    <source>
        <dbReference type="Proteomes" id="UP000182573"/>
    </source>
</evidence>
<protein>
    <submittedName>
        <fullName evidence="1">Uncharacterized protein</fullName>
    </submittedName>
</protein>
<dbReference type="AlphaFoldDB" id="A0A1H2Q6T2"/>